<keyword evidence="3" id="KW-1185">Reference proteome</keyword>
<proteinExistence type="predicted"/>
<dbReference type="PaxDb" id="2903-EOD12675"/>
<reference evidence="3" key="1">
    <citation type="journal article" date="2013" name="Nature">
        <title>Pan genome of the phytoplankton Emiliania underpins its global distribution.</title>
        <authorList>
            <person name="Read B.A."/>
            <person name="Kegel J."/>
            <person name="Klute M.J."/>
            <person name="Kuo A."/>
            <person name="Lefebvre S.C."/>
            <person name="Maumus F."/>
            <person name="Mayer C."/>
            <person name="Miller J."/>
            <person name="Monier A."/>
            <person name="Salamov A."/>
            <person name="Young J."/>
            <person name="Aguilar M."/>
            <person name="Claverie J.M."/>
            <person name="Frickenhaus S."/>
            <person name="Gonzalez K."/>
            <person name="Herman E.K."/>
            <person name="Lin Y.C."/>
            <person name="Napier J."/>
            <person name="Ogata H."/>
            <person name="Sarno A.F."/>
            <person name="Shmutz J."/>
            <person name="Schroeder D."/>
            <person name="de Vargas C."/>
            <person name="Verret F."/>
            <person name="von Dassow P."/>
            <person name="Valentin K."/>
            <person name="Van de Peer Y."/>
            <person name="Wheeler G."/>
            <person name="Dacks J.B."/>
            <person name="Delwiche C.F."/>
            <person name="Dyhrman S.T."/>
            <person name="Glockner G."/>
            <person name="John U."/>
            <person name="Richards T."/>
            <person name="Worden A.Z."/>
            <person name="Zhang X."/>
            <person name="Grigoriev I.V."/>
            <person name="Allen A.E."/>
            <person name="Bidle K."/>
            <person name="Borodovsky M."/>
            <person name="Bowler C."/>
            <person name="Brownlee C."/>
            <person name="Cock J.M."/>
            <person name="Elias M."/>
            <person name="Gladyshev V.N."/>
            <person name="Groth M."/>
            <person name="Guda C."/>
            <person name="Hadaegh A."/>
            <person name="Iglesias-Rodriguez M.D."/>
            <person name="Jenkins J."/>
            <person name="Jones B.M."/>
            <person name="Lawson T."/>
            <person name="Leese F."/>
            <person name="Lindquist E."/>
            <person name="Lobanov A."/>
            <person name="Lomsadze A."/>
            <person name="Malik S.B."/>
            <person name="Marsh M.E."/>
            <person name="Mackinder L."/>
            <person name="Mock T."/>
            <person name="Mueller-Roeber B."/>
            <person name="Pagarete A."/>
            <person name="Parker M."/>
            <person name="Probert I."/>
            <person name="Quesneville H."/>
            <person name="Raines C."/>
            <person name="Rensing S.A."/>
            <person name="Riano-Pachon D.M."/>
            <person name="Richier S."/>
            <person name="Rokitta S."/>
            <person name="Shiraiwa Y."/>
            <person name="Soanes D.M."/>
            <person name="van der Giezen M."/>
            <person name="Wahlund T.M."/>
            <person name="Williams B."/>
            <person name="Wilson W."/>
            <person name="Wolfe G."/>
            <person name="Wurch L.L."/>
        </authorList>
    </citation>
    <scope>NUCLEOTIDE SEQUENCE</scope>
</reference>
<feature type="chain" id="PRO_5044291152" description="LamG-like jellyroll fold domain-containing protein" evidence="1">
    <location>
        <begin position="20"/>
        <end position="631"/>
    </location>
</feature>
<keyword evidence="1" id="KW-0732">Signal</keyword>
<dbReference type="SUPFAM" id="SSF49899">
    <property type="entry name" value="Concanavalin A-like lectins/glucanases"/>
    <property type="match status" value="1"/>
</dbReference>
<dbReference type="Pfam" id="PF13385">
    <property type="entry name" value="Laminin_G_3"/>
    <property type="match status" value="1"/>
</dbReference>
<dbReference type="RefSeq" id="XP_005765104.1">
    <property type="nucleotide sequence ID" value="XM_005765047.1"/>
</dbReference>
<feature type="signal peptide" evidence="1">
    <location>
        <begin position="1"/>
        <end position="19"/>
    </location>
</feature>
<evidence type="ECO:0008006" key="4">
    <source>
        <dbReference type="Google" id="ProtNLM"/>
    </source>
</evidence>
<name>A0A0D3IN40_EMIH1</name>
<dbReference type="Proteomes" id="UP000013827">
    <property type="component" value="Unassembled WGS sequence"/>
</dbReference>
<sequence>MRRWFASLAILGLSSPASAGNGYSLSFSQPGSVVATRRLYLDPDDLELRRMASGFTFMMWLRFNDLTASRPAIHWGLGCTSDGNFMQPFAGIHGGFQLGSSAPEPSAVGSVVDATQWHHYAQSWNATDGRRVVYVDGVEVSSDAAGDGAAYIGGAFLDDDAFMYIGMNVYPQKWGLDEFTHGNPQMSFDGEIDDLAIYAGPLSNESIAARARLAGEDLLGDDCLFLYTFDDASLDVVANLGRAGGNETANPYDLRFAQFPKPPGAEDLGRKFSRGSGTSAVLLVAPSRIPSSRTHVSSVSAPSVVSALPGANVTVETANGPRQITAPTDGSTLFEGLDGQPLELAITQLPRLGDLYPYNETSGAAQDGPPITQVYSTFNVGDSVFGQYISAVMSSSSFWGKPPSVDYHPLAVIGKPDCGTYGECSTSGEWVSDASRPIPPGVLAYHEVNGIKAAAYVRSSDEVKGMVDIDYVPMYKRDAGVLRRCLIDPSVKVDEGVSAYPGGCKLVEGLSSPDEPISKSGVPRAQIVPLAAGVWSPLKQGLVDGNLSDPDTSVAFGAQFLIDHRQRDFYPPFTEYIDVAIARPVYVVRLEIGSPRGMGQVVKILAQSPDGSWVEVYSGKPQREVATKDRH</sequence>
<dbReference type="Gene3D" id="2.60.120.200">
    <property type="match status" value="1"/>
</dbReference>
<dbReference type="InterPro" id="IPR013320">
    <property type="entry name" value="ConA-like_dom_sf"/>
</dbReference>
<dbReference type="GeneID" id="17258774"/>
<evidence type="ECO:0000313" key="2">
    <source>
        <dbReference type="EnsemblProtists" id="EOD12675"/>
    </source>
</evidence>
<reference evidence="2" key="2">
    <citation type="submission" date="2024-10" db="UniProtKB">
        <authorList>
            <consortium name="EnsemblProtists"/>
        </authorList>
    </citation>
    <scope>IDENTIFICATION</scope>
</reference>
<organism evidence="2 3">
    <name type="scientific">Emiliania huxleyi (strain CCMP1516)</name>
    <dbReference type="NCBI Taxonomy" id="280463"/>
    <lineage>
        <taxon>Eukaryota</taxon>
        <taxon>Haptista</taxon>
        <taxon>Haptophyta</taxon>
        <taxon>Prymnesiophyceae</taxon>
        <taxon>Isochrysidales</taxon>
        <taxon>Noelaerhabdaceae</taxon>
        <taxon>Emiliania</taxon>
    </lineage>
</organism>
<dbReference type="KEGG" id="ehx:EMIHUDRAFT_452166"/>
<evidence type="ECO:0000256" key="1">
    <source>
        <dbReference type="SAM" id="SignalP"/>
    </source>
</evidence>
<evidence type="ECO:0000313" key="3">
    <source>
        <dbReference type="Proteomes" id="UP000013827"/>
    </source>
</evidence>
<accession>A0A0D3IN40</accession>
<dbReference type="AlphaFoldDB" id="A0A0D3IN40"/>
<dbReference type="EnsemblProtists" id="EOD12675">
    <property type="protein sequence ID" value="EOD12675"/>
    <property type="gene ID" value="EMIHUDRAFT_452166"/>
</dbReference>
<protein>
    <recommendedName>
        <fullName evidence="4">LamG-like jellyroll fold domain-containing protein</fullName>
    </recommendedName>
</protein>
<dbReference type="HOGENOM" id="CLU_433784_0_0_1"/>